<evidence type="ECO:0000313" key="12">
    <source>
        <dbReference type="EMBL" id="MBK6299767.1"/>
    </source>
</evidence>
<dbReference type="InterPro" id="IPR003593">
    <property type="entry name" value="AAA+_ATPase"/>
</dbReference>
<evidence type="ECO:0000256" key="4">
    <source>
        <dbReference type="ARBA" id="ARBA00022475"/>
    </source>
</evidence>
<comment type="caution">
    <text evidence="12">The sequence shown here is derived from an EMBL/GenBank/DDBJ whole genome shotgun (WGS) entry which is preliminary data.</text>
</comment>
<feature type="domain" description="ABC transporter" evidence="11">
    <location>
        <begin position="2"/>
        <end position="246"/>
    </location>
</feature>
<dbReference type="CDD" id="cd03262">
    <property type="entry name" value="ABC_HisP_GlnQ"/>
    <property type="match status" value="1"/>
</dbReference>
<dbReference type="InterPro" id="IPR017871">
    <property type="entry name" value="ABC_transporter-like_CS"/>
</dbReference>
<organism evidence="12 13">
    <name type="scientific">Candidatus Phosphoribacter hodrii</name>
    <dbReference type="NCBI Taxonomy" id="2953743"/>
    <lineage>
        <taxon>Bacteria</taxon>
        <taxon>Bacillati</taxon>
        <taxon>Actinomycetota</taxon>
        <taxon>Actinomycetes</taxon>
        <taxon>Micrococcales</taxon>
        <taxon>Dermatophilaceae</taxon>
        <taxon>Candidatus Phosphoribacter</taxon>
    </lineage>
</organism>
<evidence type="ECO:0000313" key="13">
    <source>
        <dbReference type="Proteomes" id="UP000718281"/>
    </source>
</evidence>
<comment type="similarity">
    <text evidence="2">Belongs to the ABC transporter superfamily.</text>
</comment>
<evidence type="ECO:0000256" key="6">
    <source>
        <dbReference type="ARBA" id="ARBA00022840"/>
    </source>
</evidence>
<keyword evidence="4" id="KW-1003">Cell membrane</keyword>
<dbReference type="PROSITE" id="PS50893">
    <property type="entry name" value="ABC_TRANSPORTER_2"/>
    <property type="match status" value="1"/>
</dbReference>
<evidence type="ECO:0000256" key="10">
    <source>
        <dbReference type="ARBA" id="ARBA00047624"/>
    </source>
</evidence>
<dbReference type="AlphaFoldDB" id="A0A934X2I1"/>
<evidence type="ECO:0000256" key="5">
    <source>
        <dbReference type="ARBA" id="ARBA00022741"/>
    </source>
</evidence>
<gene>
    <name evidence="12" type="ORF">IPF40_01490</name>
</gene>
<keyword evidence="5" id="KW-0547">Nucleotide-binding</keyword>
<protein>
    <recommendedName>
        <fullName evidence="9">ABC-type polar-amino-acid transporter</fullName>
        <ecNumber evidence="9">7.4.2.1</ecNumber>
    </recommendedName>
</protein>
<dbReference type="InterPro" id="IPR003439">
    <property type="entry name" value="ABC_transporter-like_ATP-bd"/>
</dbReference>
<keyword evidence="6 12" id="KW-0067">ATP-binding</keyword>
<dbReference type="PIRSF" id="PIRSF039085">
    <property type="entry name" value="ABC_ATPase_HisP"/>
    <property type="match status" value="1"/>
</dbReference>
<dbReference type="Gene3D" id="3.40.50.300">
    <property type="entry name" value="P-loop containing nucleotide triphosphate hydrolases"/>
    <property type="match status" value="1"/>
</dbReference>
<evidence type="ECO:0000256" key="1">
    <source>
        <dbReference type="ARBA" id="ARBA00004202"/>
    </source>
</evidence>
<evidence type="ECO:0000256" key="8">
    <source>
        <dbReference type="ARBA" id="ARBA00023136"/>
    </source>
</evidence>
<name>A0A934X2I1_9MICO</name>
<dbReference type="PROSITE" id="PS00211">
    <property type="entry name" value="ABC_TRANSPORTER_1"/>
    <property type="match status" value="1"/>
</dbReference>
<evidence type="ECO:0000256" key="7">
    <source>
        <dbReference type="ARBA" id="ARBA00022970"/>
    </source>
</evidence>
<keyword evidence="7" id="KW-0029">Amino-acid transport</keyword>
<dbReference type="InterPro" id="IPR030679">
    <property type="entry name" value="ABC_ATPase_HisP-typ"/>
</dbReference>
<comment type="catalytic activity">
    <reaction evidence="10">
        <text>a polar amino acid(out) + ATP + H2O = a polar amino acid(in) + ADP + phosphate + H(+)</text>
        <dbReference type="Rhea" id="RHEA:14673"/>
        <dbReference type="ChEBI" id="CHEBI:15377"/>
        <dbReference type="ChEBI" id="CHEBI:15378"/>
        <dbReference type="ChEBI" id="CHEBI:30616"/>
        <dbReference type="ChEBI" id="CHEBI:43474"/>
        <dbReference type="ChEBI" id="CHEBI:62031"/>
        <dbReference type="ChEBI" id="CHEBI:456216"/>
        <dbReference type="EC" id="7.4.2.1"/>
    </reaction>
    <physiologicalReaction direction="left-to-right" evidence="10">
        <dbReference type="Rhea" id="RHEA:14674"/>
    </physiologicalReaction>
</comment>
<evidence type="ECO:0000256" key="2">
    <source>
        <dbReference type="ARBA" id="ARBA00005417"/>
    </source>
</evidence>
<dbReference type="FunFam" id="3.40.50.300:FF:000020">
    <property type="entry name" value="Amino acid ABC transporter ATP-binding component"/>
    <property type="match status" value="1"/>
</dbReference>
<dbReference type="InterPro" id="IPR027417">
    <property type="entry name" value="P-loop_NTPase"/>
</dbReference>
<sequence>MVIAERVHKKFGLNEVLKGVDLTIDRGEVVVMIGPSGSGKSTFLRCINHLERVDAGRIWVDGQVVGYEQRGHHLHELSERAIARQRAHIGMVFQHFNLFPHMTVLDNLIEAPRRVFGADREEVTARAEVLLGKVGLRDKIKAYPRHLSGGQQQRVAIARALCLQPSLMLFDEPTSALDPELVGDVLAVMKDLAASGMTMAVVTHEMGFARDVADRVVFFDSGVIVESGPPDQVILNPQHERTRVFLRAVR</sequence>
<dbReference type="SUPFAM" id="SSF52540">
    <property type="entry name" value="P-loop containing nucleoside triphosphate hydrolases"/>
    <property type="match status" value="1"/>
</dbReference>
<dbReference type="InterPro" id="IPR050086">
    <property type="entry name" value="MetN_ABC_transporter-like"/>
</dbReference>
<dbReference type="EC" id="7.4.2.1" evidence="9"/>
<dbReference type="GO" id="GO:0005886">
    <property type="term" value="C:plasma membrane"/>
    <property type="evidence" value="ECO:0007669"/>
    <property type="project" value="UniProtKB-SubCell"/>
</dbReference>
<dbReference type="PANTHER" id="PTHR43166">
    <property type="entry name" value="AMINO ACID IMPORT ATP-BINDING PROTEIN"/>
    <property type="match status" value="1"/>
</dbReference>
<keyword evidence="3" id="KW-0813">Transport</keyword>
<dbReference type="GO" id="GO:0015426">
    <property type="term" value="F:ATPase-coupled polar amino acid-transporter activity"/>
    <property type="evidence" value="ECO:0007669"/>
    <property type="project" value="UniProtKB-EC"/>
</dbReference>
<dbReference type="SMART" id="SM00382">
    <property type="entry name" value="AAA"/>
    <property type="match status" value="1"/>
</dbReference>
<dbReference type="GO" id="GO:0016887">
    <property type="term" value="F:ATP hydrolysis activity"/>
    <property type="evidence" value="ECO:0007669"/>
    <property type="project" value="InterPro"/>
</dbReference>
<evidence type="ECO:0000256" key="9">
    <source>
        <dbReference type="ARBA" id="ARBA00038850"/>
    </source>
</evidence>
<proteinExistence type="inferred from homology"/>
<keyword evidence="8" id="KW-0472">Membrane</keyword>
<comment type="subcellular location">
    <subcellularLocation>
        <location evidence="1">Cell membrane</location>
        <topology evidence="1">Peripheral membrane protein</topology>
    </subcellularLocation>
</comment>
<dbReference type="EMBL" id="JADIXZ010000001">
    <property type="protein sequence ID" value="MBK6299767.1"/>
    <property type="molecule type" value="Genomic_DNA"/>
</dbReference>
<dbReference type="Pfam" id="PF00005">
    <property type="entry name" value="ABC_tran"/>
    <property type="match status" value="1"/>
</dbReference>
<evidence type="ECO:0000259" key="11">
    <source>
        <dbReference type="PROSITE" id="PS50893"/>
    </source>
</evidence>
<dbReference type="Proteomes" id="UP000718281">
    <property type="component" value="Unassembled WGS sequence"/>
</dbReference>
<reference evidence="12 13" key="1">
    <citation type="submission" date="2020-10" db="EMBL/GenBank/DDBJ databases">
        <title>Connecting structure to function with the recovery of over 1000 high-quality activated sludge metagenome-assembled genomes encoding full-length rRNA genes using long-read sequencing.</title>
        <authorList>
            <person name="Singleton C.M."/>
            <person name="Petriglieri F."/>
            <person name="Kristensen J.M."/>
            <person name="Kirkegaard R.H."/>
            <person name="Michaelsen T.Y."/>
            <person name="Andersen M.H."/>
            <person name="Karst S.M."/>
            <person name="Dueholm M.S."/>
            <person name="Nielsen P.H."/>
            <person name="Albertsen M."/>
        </authorList>
    </citation>
    <scope>NUCLEOTIDE SEQUENCE [LARGE SCALE GENOMIC DNA]</scope>
    <source>
        <strain evidence="12">AalE_18-Q3-R2-46_BAT3C.188</strain>
    </source>
</reference>
<dbReference type="PANTHER" id="PTHR43166:SF9">
    <property type="entry name" value="GLUTAMATE_ASPARTATE IMPORT ATP-BINDING PROTEIN GLTL"/>
    <property type="match status" value="1"/>
</dbReference>
<evidence type="ECO:0000256" key="3">
    <source>
        <dbReference type="ARBA" id="ARBA00022448"/>
    </source>
</evidence>
<accession>A0A934X2I1</accession>
<dbReference type="GO" id="GO:0005524">
    <property type="term" value="F:ATP binding"/>
    <property type="evidence" value="ECO:0007669"/>
    <property type="project" value="UniProtKB-KW"/>
</dbReference>